<evidence type="ECO:0000313" key="3">
    <source>
        <dbReference type="EMBL" id="KAK9088972.1"/>
    </source>
</evidence>
<dbReference type="Proteomes" id="UP001419268">
    <property type="component" value="Unassembled WGS sequence"/>
</dbReference>
<reference evidence="3 4" key="1">
    <citation type="submission" date="2024-01" db="EMBL/GenBank/DDBJ databases">
        <title>Genome assemblies of Stephania.</title>
        <authorList>
            <person name="Yang L."/>
        </authorList>
    </citation>
    <scope>NUCLEOTIDE SEQUENCE [LARGE SCALE GENOMIC DNA]</scope>
    <source>
        <strain evidence="3">JXDWG</strain>
        <tissue evidence="3">Leaf</tissue>
    </source>
</reference>
<dbReference type="Pfam" id="PF10551">
    <property type="entry name" value="MULE"/>
    <property type="match status" value="1"/>
</dbReference>
<evidence type="ECO:0000313" key="4">
    <source>
        <dbReference type="Proteomes" id="UP001419268"/>
    </source>
</evidence>
<dbReference type="InterPro" id="IPR018289">
    <property type="entry name" value="MULE_transposase_dom"/>
</dbReference>
<name>A0AAP0ECE5_9MAGN</name>
<comment type="caution">
    <text evidence="3">The sequence shown here is derived from an EMBL/GenBank/DDBJ whole genome shotgun (WGS) entry which is preliminary data.</text>
</comment>
<feature type="transmembrane region" description="Helical" evidence="1">
    <location>
        <begin position="252"/>
        <end position="275"/>
    </location>
</feature>
<evidence type="ECO:0000256" key="1">
    <source>
        <dbReference type="SAM" id="Phobius"/>
    </source>
</evidence>
<keyword evidence="1" id="KW-0472">Membrane</keyword>
<keyword evidence="1" id="KW-0812">Transmembrane</keyword>
<feature type="domain" description="MULE transposase" evidence="2">
    <location>
        <begin position="179"/>
        <end position="249"/>
    </location>
</feature>
<keyword evidence="1" id="KW-1133">Transmembrane helix</keyword>
<proteinExistence type="predicted"/>
<protein>
    <recommendedName>
        <fullName evidence="2">MULE transposase domain-containing protein</fullName>
    </recommendedName>
</protein>
<dbReference type="EMBL" id="JBBNAG010000012">
    <property type="protein sequence ID" value="KAK9088972.1"/>
    <property type="molecule type" value="Genomic_DNA"/>
</dbReference>
<gene>
    <name evidence="3" type="ORF">Scep_028054</name>
</gene>
<dbReference type="PANTHER" id="PTHR31973">
    <property type="entry name" value="POLYPROTEIN, PUTATIVE-RELATED"/>
    <property type="match status" value="1"/>
</dbReference>
<dbReference type="PANTHER" id="PTHR31973:SF187">
    <property type="entry name" value="MUTATOR TRANSPOSASE MUDRA PROTEIN"/>
    <property type="match status" value="1"/>
</dbReference>
<dbReference type="AlphaFoldDB" id="A0AAP0ECE5"/>
<accession>A0AAP0ECE5</accession>
<keyword evidence="4" id="KW-1185">Reference proteome</keyword>
<evidence type="ECO:0000259" key="2">
    <source>
        <dbReference type="Pfam" id="PF10551"/>
    </source>
</evidence>
<sequence length="294" mass="34175">MQKLIQNKRQIRFTTNDKKMCICKCQRFKSSNCEFRIFASHMGKDDSTVQIKSINLTHSCTKVNKNYHVTSDWLAEKYIEQFRVDPNWSVSGIIQRVKDDLKFEISRMKAWRAKNKAMEMMNRDEDSQYLKLNSYAFELQKTNPGTTAKITQHLGVFQGIYICLAPLKNAFKSGCRPLISLDGCWLKGQYKGQLLAAVGIDPNDCIFPIAYAVVQVESKGTWQWFLELLKDDLNIVNSYSVAFMSDRQKVHFIFMFLYHNACLISFLILEVYSFYRDLLVLSNLYSPIQNIDIV</sequence>
<organism evidence="3 4">
    <name type="scientific">Stephania cephalantha</name>
    <dbReference type="NCBI Taxonomy" id="152367"/>
    <lineage>
        <taxon>Eukaryota</taxon>
        <taxon>Viridiplantae</taxon>
        <taxon>Streptophyta</taxon>
        <taxon>Embryophyta</taxon>
        <taxon>Tracheophyta</taxon>
        <taxon>Spermatophyta</taxon>
        <taxon>Magnoliopsida</taxon>
        <taxon>Ranunculales</taxon>
        <taxon>Menispermaceae</taxon>
        <taxon>Menispermoideae</taxon>
        <taxon>Cissampelideae</taxon>
        <taxon>Stephania</taxon>
    </lineage>
</organism>